<proteinExistence type="predicted"/>
<sequence>MTQKRDYYDVLGINRNADEAMIKKAYRKLAKKYHPDTNAGNKAAEQKFKEVTEAYDVLGDPEKKKLYDRFGHSAFDGSAQTYGGSASGSGFRGFDGNGGYREFHFESGNMEDIFGDIFGDMFRGGAGRREKGFRDGFCGQTFRMRGSDIQSDVSLRFEEAVFGCEKMIRIQKEDGSVQSLKVHIPAGIDTGKSIRLRGKGMPGQGGAEAGDLLLRVNVEKKPGFERKGMDVYSSVRIPFATAALGGEAVVQTLTGNVVCSIRKGTQSGTKIRLKGKGIVSMKDPSVYGDQYVTVQIEVPENLSPEAEQKLREFDAVCKKRGSEKHHAA</sequence>
<keyword evidence="5" id="KW-1185">Reference proteome</keyword>
<evidence type="ECO:0000313" key="5">
    <source>
        <dbReference type="Proteomes" id="UP000779049"/>
    </source>
</evidence>
<evidence type="ECO:0000256" key="2">
    <source>
        <dbReference type="ARBA" id="ARBA00023186"/>
    </source>
</evidence>
<dbReference type="Gene3D" id="1.10.287.110">
    <property type="entry name" value="DnaJ domain"/>
    <property type="match status" value="1"/>
</dbReference>
<dbReference type="Gene3D" id="2.60.260.20">
    <property type="entry name" value="Urease metallochaperone UreE, N-terminal domain"/>
    <property type="match status" value="2"/>
</dbReference>
<dbReference type="InterPro" id="IPR002939">
    <property type="entry name" value="DnaJ_C"/>
</dbReference>
<dbReference type="PRINTS" id="PR00625">
    <property type="entry name" value="JDOMAIN"/>
</dbReference>
<dbReference type="Proteomes" id="UP000779049">
    <property type="component" value="Unassembled WGS sequence"/>
</dbReference>
<dbReference type="Pfam" id="PF00226">
    <property type="entry name" value="DnaJ"/>
    <property type="match status" value="1"/>
</dbReference>
<keyword evidence="1" id="KW-0235">DNA replication</keyword>
<dbReference type="CDD" id="cd10747">
    <property type="entry name" value="DnaJ_C"/>
    <property type="match status" value="1"/>
</dbReference>
<dbReference type="InterPro" id="IPR018253">
    <property type="entry name" value="DnaJ_domain_CS"/>
</dbReference>
<dbReference type="InterPro" id="IPR036869">
    <property type="entry name" value="J_dom_sf"/>
</dbReference>
<dbReference type="InterPro" id="IPR001623">
    <property type="entry name" value="DnaJ_domain"/>
</dbReference>
<reference evidence="4 5" key="1">
    <citation type="journal article" date="2020" name="New Microbes New Infect">
        <title>Sellimonas caecigallum sp. nov., description and genome sequence of a new member of the Sellimonas genus isolated from the cecum of feral chicken.</title>
        <authorList>
            <person name="Wongkuna S."/>
            <person name="Ghimire S."/>
            <person name="Antony L."/>
            <person name="Chankhamhaengdecha S."/>
            <person name="Janvilisri T."/>
            <person name="Scaria J."/>
        </authorList>
    </citation>
    <scope>NUCLEOTIDE SEQUENCE [LARGE SCALE GENOMIC DNA]</scope>
    <source>
        <strain evidence="4 5">SW451</strain>
    </source>
</reference>
<dbReference type="EMBL" id="VIRV01000002">
    <property type="protein sequence ID" value="MBY0758032.1"/>
    <property type="molecule type" value="Genomic_DNA"/>
</dbReference>
<evidence type="ECO:0000256" key="1">
    <source>
        <dbReference type="ARBA" id="ARBA00022705"/>
    </source>
</evidence>
<evidence type="ECO:0000259" key="3">
    <source>
        <dbReference type="PROSITE" id="PS50076"/>
    </source>
</evidence>
<dbReference type="SUPFAM" id="SSF49493">
    <property type="entry name" value="HSP40/DnaJ peptide-binding domain"/>
    <property type="match status" value="2"/>
</dbReference>
<comment type="caution">
    <text evidence="4">The sequence shown here is derived from an EMBL/GenBank/DDBJ whole genome shotgun (WGS) entry which is preliminary data.</text>
</comment>
<dbReference type="PROSITE" id="PS50076">
    <property type="entry name" value="DNAJ_2"/>
    <property type="match status" value="1"/>
</dbReference>
<dbReference type="RefSeq" id="WP_221919340.1">
    <property type="nucleotide sequence ID" value="NZ_CP173660.1"/>
</dbReference>
<dbReference type="PROSITE" id="PS00636">
    <property type="entry name" value="DNAJ_1"/>
    <property type="match status" value="1"/>
</dbReference>
<dbReference type="PANTHER" id="PTHR43096">
    <property type="entry name" value="DNAJ HOMOLOG 1, MITOCHONDRIAL-RELATED"/>
    <property type="match status" value="1"/>
</dbReference>
<organism evidence="4 5">
    <name type="scientific">Sellimonas caecigallum</name>
    <dbReference type="NCBI Taxonomy" id="2592333"/>
    <lineage>
        <taxon>Bacteria</taxon>
        <taxon>Bacillati</taxon>
        <taxon>Bacillota</taxon>
        <taxon>Clostridia</taxon>
        <taxon>Lachnospirales</taxon>
        <taxon>Lachnospiraceae</taxon>
        <taxon>Sellimonas</taxon>
    </lineage>
</organism>
<gene>
    <name evidence="4" type="ORF">FLB61_02780</name>
</gene>
<protein>
    <submittedName>
        <fullName evidence="4">J domain-containing protein</fullName>
    </submittedName>
</protein>
<evidence type="ECO:0000313" key="4">
    <source>
        <dbReference type="EMBL" id="MBY0758032.1"/>
    </source>
</evidence>
<dbReference type="InterPro" id="IPR008971">
    <property type="entry name" value="HSP40/DnaJ_pept-bd"/>
</dbReference>
<dbReference type="Pfam" id="PF01556">
    <property type="entry name" value="DnaJ_C"/>
    <property type="match status" value="1"/>
</dbReference>
<dbReference type="SUPFAM" id="SSF46565">
    <property type="entry name" value="Chaperone J-domain"/>
    <property type="match status" value="1"/>
</dbReference>
<accession>A0ABS7L541</accession>
<dbReference type="CDD" id="cd06257">
    <property type="entry name" value="DnaJ"/>
    <property type="match status" value="1"/>
</dbReference>
<dbReference type="SMART" id="SM00271">
    <property type="entry name" value="DnaJ"/>
    <property type="match status" value="1"/>
</dbReference>
<feature type="domain" description="J" evidence="3">
    <location>
        <begin position="6"/>
        <end position="71"/>
    </location>
</feature>
<keyword evidence="2" id="KW-0143">Chaperone</keyword>
<dbReference type="PANTHER" id="PTHR43096:SF52">
    <property type="entry name" value="DNAJ HOMOLOG 1, MITOCHONDRIAL-RELATED"/>
    <property type="match status" value="1"/>
</dbReference>
<name>A0ABS7L541_9FIRM</name>